<accession>A0A133VE71</accession>
<dbReference type="AlphaFoldDB" id="A0A133VE71"/>
<comment type="caution">
    <text evidence="2">The sequence shown here is derived from an EMBL/GenBank/DDBJ whole genome shotgun (WGS) entry which is preliminary data.</text>
</comment>
<reference evidence="2 3" key="1">
    <citation type="journal article" date="2016" name="Sci. Rep.">
        <title>Metabolic traits of an uncultured archaeal lineage -MSBL1- from brine pools of the Red Sea.</title>
        <authorList>
            <person name="Mwirichia R."/>
            <person name="Alam I."/>
            <person name="Rashid M."/>
            <person name="Vinu M."/>
            <person name="Ba-Alawi W."/>
            <person name="Anthony Kamau A."/>
            <person name="Kamanda Ngugi D."/>
            <person name="Goker M."/>
            <person name="Klenk H.P."/>
            <person name="Bajic V."/>
            <person name="Stingl U."/>
        </authorList>
    </citation>
    <scope>NUCLEOTIDE SEQUENCE [LARGE SCALE GENOMIC DNA]</scope>
    <source>
        <strain evidence="2">SCGC-AAA261O19</strain>
    </source>
</reference>
<protein>
    <submittedName>
        <fullName evidence="2">Uncharacterized protein</fullName>
    </submittedName>
</protein>
<evidence type="ECO:0000313" key="2">
    <source>
        <dbReference type="EMBL" id="KXB04739.1"/>
    </source>
</evidence>
<keyword evidence="1" id="KW-0175">Coiled coil</keyword>
<evidence type="ECO:0000313" key="3">
    <source>
        <dbReference type="Proteomes" id="UP000070076"/>
    </source>
</evidence>
<gene>
    <name evidence="2" type="ORF">AKJ48_01610</name>
</gene>
<organism evidence="2 3">
    <name type="scientific">candidate division MSBL1 archaeon SCGC-AAA261O19</name>
    <dbReference type="NCBI Taxonomy" id="1698277"/>
    <lineage>
        <taxon>Archaea</taxon>
        <taxon>Methanobacteriati</taxon>
        <taxon>Methanobacteriota</taxon>
        <taxon>candidate division MSBL1</taxon>
    </lineage>
</organism>
<evidence type="ECO:0000256" key="1">
    <source>
        <dbReference type="SAM" id="Coils"/>
    </source>
</evidence>
<sequence length="115" mass="13013">MSEEYNQIVIMLERLKEELNSAIDECIEELTGETAEEREGRKIKILKAIYDAGGTVGLEKFHELGEEVGYDPRGLGGLFAWQGRGATLQKVEKLDKTEIVLTPKGREFLEEEELI</sequence>
<name>A0A133VE71_9EURY</name>
<keyword evidence="3" id="KW-1185">Reference proteome</keyword>
<dbReference type="EMBL" id="LHYB01000014">
    <property type="protein sequence ID" value="KXB04739.1"/>
    <property type="molecule type" value="Genomic_DNA"/>
</dbReference>
<dbReference type="Proteomes" id="UP000070076">
    <property type="component" value="Unassembled WGS sequence"/>
</dbReference>
<proteinExistence type="predicted"/>
<feature type="coiled-coil region" evidence="1">
    <location>
        <begin position="5"/>
        <end position="36"/>
    </location>
</feature>